<dbReference type="Proteomes" id="UP000499080">
    <property type="component" value="Unassembled WGS sequence"/>
</dbReference>
<sequence length="103" mass="11536">MNRPKETQPSPDAPNIPERRSKPAIRNRFEVPRNYDSWKNPSDLGAPISPSKQDPGLIPHPLLLQAVSTTKEVAMPQITTSVQTSSSWEKVLTQPSPVLWKKI</sequence>
<reference evidence="2 3" key="1">
    <citation type="journal article" date="2019" name="Sci. Rep.">
        <title>Orb-weaving spider Araneus ventricosus genome elucidates the spidroin gene catalogue.</title>
        <authorList>
            <person name="Kono N."/>
            <person name="Nakamura H."/>
            <person name="Ohtoshi R."/>
            <person name="Moran D.A.P."/>
            <person name="Shinohara A."/>
            <person name="Yoshida Y."/>
            <person name="Fujiwara M."/>
            <person name="Mori M."/>
            <person name="Tomita M."/>
            <person name="Arakawa K."/>
        </authorList>
    </citation>
    <scope>NUCLEOTIDE SEQUENCE [LARGE SCALE GENOMIC DNA]</scope>
</reference>
<evidence type="ECO:0000256" key="1">
    <source>
        <dbReference type="SAM" id="MobiDB-lite"/>
    </source>
</evidence>
<proteinExistence type="predicted"/>
<dbReference type="AlphaFoldDB" id="A0A4Y2W803"/>
<comment type="caution">
    <text evidence="2">The sequence shown here is derived from an EMBL/GenBank/DDBJ whole genome shotgun (WGS) entry which is preliminary data.</text>
</comment>
<evidence type="ECO:0000313" key="2">
    <source>
        <dbReference type="EMBL" id="GBO32260.1"/>
    </source>
</evidence>
<name>A0A4Y2W803_ARAVE</name>
<feature type="region of interest" description="Disordered" evidence="1">
    <location>
        <begin position="1"/>
        <end position="57"/>
    </location>
</feature>
<dbReference type="EMBL" id="BGPR01055705">
    <property type="protein sequence ID" value="GBO32260.1"/>
    <property type="molecule type" value="Genomic_DNA"/>
</dbReference>
<gene>
    <name evidence="2" type="ORF">AVEN_21423_1</name>
</gene>
<feature type="compositionally biased region" description="Basic and acidic residues" evidence="1">
    <location>
        <begin position="17"/>
        <end position="33"/>
    </location>
</feature>
<accession>A0A4Y2W803</accession>
<protein>
    <submittedName>
        <fullName evidence="2">Uncharacterized protein</fullName>
    </submittedName>
</protein>
<evidence type="ECO:0000313" key="3">
    <source>
        <dbReference type="Proteomes" id="UP000499080"/>
    </source>
</evidence>
<organism evidence="2 3">
    <name type="scientific">Araneus ventricosus</name>
    <name type="common">Orbweaver spider</name>
    <name type="synonym">Epeira ventricosa</name>
    <dbReference type="NCBI Taxonomy" id="182803"/>
    <lineage>
        <taxon>Eukaryota</taxon>
        <taxon>Metazoa</taxon>
        <taxon>Ecdysozoa</taxon>
        <taxon>Arthropoda</taxon>
        <taxon>Chelicerata</taxon>
        <taxon>Arachnida</taxon>
        <taxon>Araneae</taxon>
        <taxon>Araneomorphae</taxon>
        <taxon>Entelegynae</taxon>
        <taxon>Araneoidea</taxon>
        <taxon>Araneidae</taxon>
        <taxon>Araneus</taxon>
    </lineage>
</organism>
<keyword evidence="3" id="KW-1185">Reference proteome</keyword>